<dbReference type="EMBL" id="SAEB01000007">
    <property type="protein sequence ID" value="RVD83961.1"/>
    <property type="molecule type" value="Genomic_DNA"/>
</dbReference>
<dbReference type="Proteomes" id="UP000283090">
    <property type="component" value="Unassembled WGS sequence"/>
</dbReference>
<comment type="caution">
    <text evidence="2">The sequence shown here is derived from an EMBL/GenBank/DDBJ whole genome shotgun (WGS) entry which is preliminary data.</text>
</comment>
<accession>A0A436ZY85</accession>
<gene>
    <name evidence="2" type="ORF">DFL_005729</name>
</gene>
<feature type="region of interest" description="Disordered" evidence="1">
    <location>
        <begin position="123"/>
        <end position="145"/>
    </location>
</feature>
<sequence length="343" mass="37739">MEPIKSIITKSPIEGDGSGPDPEAPPKKKKSVSFAESPEKPSKRRATVEHTPTPRLKIPIKNPNKFTHSARYSVNTLQWPRPKSTPKPSLLRKILHDAMIKRQFQPSLQASLILQAKPEEILKSPSQQSPEAKPGEIFESPSQPIEPFDPEKDWFTSMHASVSCTADPIHIVGVKQNKSKRQCEGIEGLDQRLLSGQVKIIFHPSREHEPVCETCWTMKMKSGSRFDEANEPELPGGWPSELPKGPPHTHIYDVVYEGCKHGASPANPDRHSLKLVKGKGQYGGNGTMCRCSRAAAKSPGSKGEESTEVITTQVPVPVFAGCPGCEGRNLRVCVRTSQTPSEK</sequence>
<protein>
    <submittedName>
        <fullName evidence="2">Uncharacterized protein</fullName>
    </submittedName>
</protein>
<evidence type="ECO:0000256" key="1">
    <source>
        <dbReference type="SAM" id="MobiDB-lite"/>
    </source>
</evidence>
<dbReference type="VEuPathDB" id="FungiDB:DFL_005729"/>
<keyword evidence="3" id="KW-1185">Reference proteome</keyword>
<reference evidence="2 3" key="1">
    <citation type="submission" date="2019-01" db="EMBL/GenBank/DDBJ databases">
        <title>Intercellular communication is required for trap formation in the nematode-trapping fungus Duddingtonia flagrans.</title>
        <authorList>
            <person name="Youssar L."/>
            <person name="Wernet V."/>
            <person name="Hensel N."/>
            <person name="Hildebrandt H.-G."/>
            <person name="Fischer R."/>
        </authorList>
    </citation>
    <scope>NUCLEOTIDE SEQUENCE [LARGE SCALE GENOMIC DNA]</scope>
    <source>
        <strain evidence="2 3">CBS H-5679</strain>
    </source>
</reference>
<name>A0A436ZY85_ARTFL</name>
<feature type="region of interest" description="Disordered" evidence="1">
    <location>
        <begin position="1"/>
        <end position="64"/>
    </location>
</feature>
<evidence type="ECO:0000313" key="2">
    <source>
        <dbReference type="EMBL" id="RVD83961.1"/>
    </source>
</evidence>
<proteinExistence type="predicted"/>
<dbReference type="RefSeq" id="XP_067489505.1">
    <property type="nucleotide sequence ID" value="XM_067635033.1"/>
</dbReference>
<feature type="region of interest" description="Disordered" evidence="1">
    <location>
        <begin position="226"/>
        <end position="245"/>
    </location>
</feature>
<dbReference type="OrthoDB" id="5425642at2759"/>
<evidence type="ECO:0000313" key="3">
    <source>
        <dbReference type="Proteomes" id="UP000283090"/>
    </source>
</evidence>
<dbReference type="GeneID" id="93588040"/>
<organism evidence="2 3">
    <name type="scientific">Arthrobotrys flagrans</name>
    <name type="common">Nematode-trapping fungus</name>
    <name type="synonym">Trichothecium flagrans</name>
    <dbReference type="NCBI Taxonomy" id="97331"/>
    <lineage>
        <taxon>Eukaryota</taxon>
        <taxon>Fungi</taxon>
        <taxon>Dikarya</taxon>
        <taxon>Ascomycota</taxon>
        <taxon>Pezizomycotina</taxon>
        <taxon>Orbiliomycetes</taxon>
        <taxon>Orbiliales</taxon>
        <taxon>Orbiliaceae</taxon>
        <taxon>Arthrobotrys</taxon>
    </lineage>
</organism>
<dbReference type="AlphaFoldDB" id="A0A436ZY85"/>